<feature type="compositionally biased region" description="Basic and acidic residues" evidence="1">
    <location>
        <begin position="13"/>
        <end position="33"/>
    </location>
</feature>
<feature type="compositionally biased region" description="Basic residues" evidence="1">
    <location>
        <begin position="122"/>
        <end position="134"/>
    </location>
</feature>
<organism evidence="2 3">
    <name type="scientific">Hypholoma sublateritium (strain FD-334 SS-4)</name>
    <dbReference type="NCBI Taxonomy" id="945553"/>
    <lineage>
        <taxon>Eukaryota</taxon>
        <taxon>Fungi</taxon>
        <taxon>Dikarya</taxon>
        <taxon>Basidiomycota</taxon>
        <taxon>Agaricomycotina</taxon>
        <taxon>Agaricomycetes</taxon>
        <taxon>Agaricomycetidae</taxon>
        <taxon>Agaricales</taxon>
        <taxon>Agaricineae</taxon>
        <taxon>Strophariaceae</taxon>
        <taxon>Hypholoma</taxon>
    </lineage>
</organism>
<dbReference type="EMBL" id="KN817768">
    <property type="protein sequence ID" value="KJA13216.1"/>
    <property type="molecule type" value="Genomic_DNA"/>
</dbReference>
<feature type="region of interest" description="Disordered" evidence="1">
    <location>
        <begin position="1"/>
        <end position="33"/>
    </location>
</feature>
<accession>A0A0D2N982</accession>
<sequence length="175" mass="19398">MLTLDKFASTPMDARHKCNEGRAPRNRLEAHERHTLSRAARCADRLDAAADCAAHMTVSTSPCSRSDGRAPSTTPDGSAGTTDDQHSTPTTQGGSLTLGVWLPFGDVLHERALHRTMAERRNARRSRHRRPVRRAGRETMRRGGEESRRGEEEGMSVSSPEHHAFIHISLDLVRT</sequence>
<evidence type="ECO:0000313" key="3">
    <source>
        <dbReference type="Proteomes" id="UP000054270"/>
    </source>
</evidence>
<feature type="region of interest" description="Disordered" evidence="1">
    <location>
        <begin position="118"/>
        <end position="162"/>
    </location>
</feature>
<dbReference type="AlphaFoldDB" id="A0A0D2N982"/>
<evidence type="ECO:0000313" key="2">
    <source>
        <dbReference type="EMBL" id="KJA13216.1"/>
    </source>
</evidence>
<evidence type="ECO:0000256" key="1">
    <source>
        <dbReference type="SAM" id="MobiDB-lite"/>
    </source>
</evidence>
<proteinExistence type="predicted"/>
<feature type="compositionally biased region" description="Polar residues" evidence="1">
    <location>
        <begin position="71"/>
        <end position="95"/>
    </location>
</feature>
<dbReference type="Proteomes" id="UP000054270">
    <property type="component" value="Unassembled WGS sequence"/>
</dbReference>
<name>A0A0D2N982_HYPSF</name>
<reference evidence="3" key="1">
    <citation type="submission" date="2014-04" db="EMBL/GenBank/DDBJ databases">
        <title>Evolutionary Origins and Diversification of the Mycorrhizal Mutualists.</title>
        <authorList>
            <consortium name="DOE Joint Genome Institute"/>
            <consortium name="Mycorrhizal Genomics Consortium"/>
            <person name="Kohler A."/>
            <person name="Kuo A."/>
            <person name="Nagy L.G."/>
            <person name="Floudas D."/>
            <person name="Copeland A."/>
            <person name="Barry K.W."/>
            <person name="Cichocki N."/>
            <person name="Veneault-Fourrey C."/>
            <person name="LaButti K."/>
            <person name="Lindquist E.A."/>
            <person name="Lipzen A."/>
            <person name="Lundell T."/>
            <person name="Morin E."/>
            <person name="Murat C."/>
            <person name="Riley R."/>
            <person name="Ohm R."/>
            <person name="Sun H."/>
            <person name="Tunlid A."/>
            <person name="Henrissat B."/>
            <person name="Grigoriev I.V."/>
            <person name="Hibbett D.S."/>
            <person name="Martin F."/>
        </authorList>
    </citation>
    <scope>NUCLEOTIDE SEQUENCE [LARGE SCALE GENOMIC DNA]</scope>
    <source>
        <strain evidence="3">FD-334 SS-4</strain>
    </source>
</reference>
<keyword evidence="3" id="KW-1185">Reference proteome</keyword>
<feature type="compositionally biased region" description="Basic and acidic residues" evidence="1">
    <location>
        <begin position="135"/>
        <end position="152"/>
    </location>
</feature>
<protein>
    <submittedName>
        <fullName evidence="2">Uncharacterized protein</fullName>
    </submittedName>
</protein>
<feature type="region of interest" description="Disordered" evidence="1">
    <location>
        <begin position="57"/>
        <end position="97"/>
    </location>
</feature>
<gene>
    <name evidence="2" type="ORF">HYPSUDRAFT_585106</name>
</gene>